<evidence type="ECO:0008006" key="4">
    <source>
        <dbReference type="Google" id="ProtNLM"/>
    </source>
</evidence>
<protein>
    <recommendedName>
        <fullName evidence="4">Type 4 fimbrial biogenesis protein PilX N-terminal domain-containing protein</fullName>
    </recommendedName>
</protein>
<accession>A0A1F5I1M8</accession>
<feature type="transmembrane region" description="Helical" evidence="1">
    <location>
        <begin position="12"/>
        <end position="39"/>
    </location>
</feature>
<keyword evidence="1" id="KW-0472">Membrane</keyword>
<comment type="caution">
    <text evidence="2">The sequence shown here is derived from an EMBL/GenBank/DDBJ whole genome shotgun (WGS) entry which is preliminary data.</text>
</comment>
<dbReference type="STRING" id="1797729.A3A60_00595"/>
<proteinExistence type="predicted"/>
<evidence type="ECO:0000313" key="3">
    <source>
        <dbReference type="Proteomes" id="UP000179227"/>
    </source>
</evidence>
<dbReference type="EMBL" id="MFBS01000013">
    <property type="protein sequence ID" value="OGE10149.1"/>
    <property type="molecule type" value="Genomic_DNA"/>
</dbReference>
<evidence type="ECO:0000313" key="2">
    <source>
        <dbReference type="EMBL" id="OGE10149.1"/>
    </source>
</evidence>
<dbReference type="Proteomes" id="UP000179227">
    <property type="component" value="Unassembled WGS sequence"/>
</dbReference>
<evidence type="ECO:0000256" key="1">
    <source>
        <dbReference type="SAM" id="Phobius"/>
    </source>
</evidence>
<dbReference type="InterPro" id="IPR012332">
    <property type="entry name" value="Autotransporter_pectin_lyase_C"/>
</dbReference>
<organism evidence="2 3">
    <name type="scientific">Candidatus Curtissbacteria bacterium RIFCSPLOWO2_01_FULL_42_26</name>
    <dbReference type="NCBI Taxonomy" id="1797729"/>
    <lineage>
        <taxon>Bacteria</taxon>
        <taxon>Candidatus Curtissiibacteriota</taxon>
    </lineage>
</organism>
<keyword evidence="1" id="KW-1133">Transmembrane helix</keyword>
<dbReference type="AlphaFoldDB" id="A0A1F5I1M8"/>
<reference evidence="2 3" key="1">
    <citation type="journal article" date="2016" name="Nat. Commun.">
        <title>Thousands of microbial genomes shed light on interconnected biogeochemical processes in an aquifer system.</title>
        <authorList>
            <person name="Anantharaman K."/>
            <person name="Brown C.T."/>
            <person name="Hug L.A."/>
            <person name="Sharon I."/>
            <person name="Castelle C.J."/>
            <person name="Probst A.J."/>
            <person name="Thomas B.C."/>
            <person name="Singh A."/>
            <person name="Wilkins M.J."/>
            <person name="Karaoz U."/>
            <person name="Brodie E.L."/>
            <person name="Williams K.H."/>
            <person name="Hubbard S.S."/>
            <person name="Banfield J.F."/>
        </authorList>
    </citation>
    <scope>NUCLEOTIDE SEQUENCE [LARGE SCALE GENOMIC DNA]</scope>
</reference>
<gene>
    <name evidence="2" type="ORF">A3A60_00595</name>
</gene>
<keyword evidence="1" id="KW-0812">Transmembrane</keyword>
<sequence>MNLSNFIRGQVLIIAIVFFAVILVLVAALFSQVGIFLGFGSRGRMAEQATALADAGVERALYMLNQTAGNYYGDLTELPLGTTGTFFITVVDKGQYLKGIVATGYVPNSTNPKSQRTIKVDAIIDSANITFRYAVQVGTGGVEMENSSTINGNVYSNAGITGSGTSTINGDAYAVGTISSPDPFVTGTKRACPTDCQPASQMPTIDYDFWKDKADDGGETNCAGGTCTYSSDTTNIGPRKIVGNLVVSNTAIINIQGPIWVTGNVTVQNSAQIKLDSSFGSKGTVLITDGKVSTANSGTFVPTSANPKGYILVVTTSTLNDAVKIQNSGVNAVFYALDGGADLENTAQVTALVAKRLELENSATLNYDTGLANSSFTTGPGGSWGVKKGTYKFVANP</sequence>
<dbReference type="Gene3D" id="2.160.20.20">
    <property type="match status" value="1"/>
</dbReference>
<name>A0A1F5I1M8_9BACT</name>